<dbReference type="CDD" id="cd05305">
    <property type="entry name" value="L-AlaDH"/>
    <property type="match status" value="1"/>
</dbReference>
<evidence type="ECO:0000313" key="13">
    <source>
        <dbReference type="EMBL" id="CEJ06712.1"/>
    </source>
</evidence>
<keyword evidence="14" id="KW-1185">Reference proteome</keyword>
<organism evidence="12">
    <name type="scientific">Acididesulfobacillus acetoxydans</name>
    <dbReference type="NCBI Taxonomy" id="1561005"/>
    <lineage>
        <taxon>Bacteria</taxon>
        <taxon>Bacillati</taxon>
        <taxon>Bacillota</taxon>
        <taxon>Clostridia</taxon>
        <taxon>Eubacteriales</taxon>
        <taxon>Peptococcaceae</taxon>
        <taxon>Acididesulfobacillus</taxon>
    </lineage>
</organism>
<keyword evidence="5 6" id="KW-0520">NAD</keyword>
<dbReference type="InterPro" id="IPR036291">
    <property type="entry name" value="NAD(P)-bd_dom_sf"/>
</dbReference>
<dbReference type="InterPro" id="IPR008141">
    <property type="entry name" value="Ala_DH"/>
</dbReference>
<reference evidence="13" key="1">
    <citation type="submission" date="2014-11" db="EMBL/GenBank/DDBJ databases">
        <authorList>
            <person name="Hornung B.V."/>
        </authorList>
    </citation>
    <scope>NUCLEOTIDE SEQUENCE</scope>
    <source>
        <strain evidence="13">INE</strain>
    </source>
</reference>
<dbReference type="PANTHER" id="PTHR42795:SF1">
    <property type="entry name" value="ALANINE DEHYDROGENASE"/>
    <property type="match status" value="1"/>
</dbReference>
<dbReference type="GO" id="GO:0000286">
    <property type="term" value="F:alanine dehydrogenase activity"/>
    <property type="evidence" value="ECO:0007669"/>
    <property type="project" value="UniProtKB-UniRule"/>
</dbReference>
<dbReference type="NCBIfam" id="TIGR00518">
    <property type="entry name" value="alaDH"/>
    <property type="match status" value="1"/>
</dbReference>
<dbReference type="FunFam" id="3.40.50.720:FF:000049">
    <property type="entry name" value="Alanine dehydrogenase"/>
    <property type="match status" value="1"/>
</dbReference>
<feature type="binding site" evidence="9">
    <location>
        <begin position="239"/>
        <end position="240"/>
    </location>
    <ligand>
        <name>NAD(+)</name>
        <dbReference type="ChEBI" id="CHEBI:57540"/>
    </ligand>
</feature>
<dbReference type="SMART" id="SM01002">
    <property type="entry name" value="AlaDh_PNT_C"/>
    <property type="match status" value="1"/>
</dbReference>
<dbReference type="EC" id="1.4.1.1" evidence="3 6"/>
<evidence type="ECO:0000313" key="14">
    <source>
        <dbReference type="Proteomes" id="UP001071230"/>
    </source>
</evidence>
<reference evidence="12" key="2">
    <citation type="submission" date="2020-01" db="EMBL/GenBank/DDBJ databases">
        <authorList>
            <person name="Hornung B."/>
        </authorList>
    </citation>
    <scope>NUCLEOTIDE SEQUENCE</scope>
    <source>
        <strain evidence="12">PacBioINE</strain>
    </source>
</reference>
<comment type="catalytic activity">
    <reaction evidence="6">
        <text>L-alanine + NAD(+) + H2O = pyruvate + NH4(+) + NADH + H(+)</text>
        <dbReference type="Rhea" id="RHEA:18405"/>
        <dbReference type="ChEBI" id="CHEBI:15361"/>
        <dbReference type="ChEBI" id="CHEBI:15377"/>
        <dbReference type="ChEBI" id="CHEBI:15378"/>
        <dbReference type="ChEBI" id="CHEBI:28938"/>
        <dbReference type="ChEBI" id="CHEBI:57540"/>
        <dbReference type="ChEBI" id="CHEBI:57945"/>
        <dbReference type="ChEBI" id="CHEBI:57972"/>
        <dbReference type="EC" id="1.4.1.1"/>
    </reaction>
</comment>
<dbReference type="GO" id="GO:0005886">
    <property type="term" value="C:plasma membrane"/>
    <property type="evidence" value="ECO:0007669"/>
    <property type="project" value="TreeGrafter"/>
</dbReference>
<evidence type="ECO:0000313" key="12">
    <source>
        <dbReference type="EMBL" id="CAA7600578.1"/>
    </source>
</evidence>
<evidence type="ECO:0000256" key="6">
    <source>
        <dbReference type="PIRNR" id="PIRNR000183"/>
    </source>
</evidence>
<evidence type="ECO:0000256" key="2">
    <source>
        <dbReference type="ARBA" id="ARBA00005689"/>
    </source>
</evidence>
<dbReference type="RefSeq" id="WP_240984230.1">
    <property type="nucleotide sequence ID" value="NZ_CDGJ01000032.1"/>
</dbReference>
<feature type="binding site" evidence="9">
    <location>
        <position position="280"/>
    </location>
    <ligand>
        <name>NAD(+)</name>
        <dbReference type="ChEBI" id="CHEBI:57540"/>
    </ligand>
</feature>
<feature type="domain" description="Alanine dehydrogenase/pyridine nucleotide transhydrogenase NAD(H)-binding" evidence="10">
    <location>
        <begin position="149"/>
        <end position="298"/>
    </location>
</feature>
<keyword evidence="4 6" id="KW-0560">Oxidoreductase</keyword>
<accession>A0A8S0W2B4</accession>
<dbReference type="GO" id="GO:0000166">
    <property type="term" value="F:nucleotide binding"/>
    <property type="evidence" value="ECO:0007669"/>
    <property type="project" value="UniProtKB-KW"/>
</dbReference>
<dbReference type="Gene3D" id="3.40.50.720">
    <property type="entry name" value="NAD(P)-binding Rossmann-like Domain"/>
    <property type="match status" value="2"/>
</dbReference>
<evidence type="ECO:0000259" key="11">
    <source>
        <dbReference type="SMART" id="SM01003"/>
    </source>
</evidence>
<evidence type="ECO:0000256" key="8">
    <source>
        <dbReference type="PIRSR" id="PIRSR000183-2"/>
    </source>
</evidence>
<dbReference type="PIRSF" id="PIRSF000183">
    <property type="entry name" value="Alanine_dh"/>
    <property type="match status" value="1"/>
</dbReference>
<evidence type="ECO:0000256" key="3">
    <source>
        <dbReference type="ARBA" id="ARBA00012897"/>
    </source>
</evidence>
<dbReference type="Proteomes" id="UP001071230">
    <property type="component" value="Unassembled WGS sequence"/>
</dbReference>
<gene>
    <name evidence="13" type="ORF">DEACI_1162</name>
    <name evidence="12" type="ORF">DEACI_1231</name>
</gene>
<dbReference type="EMBL" id="CDGJ01000032">
    <property type="protein sequence ID" value="CEJ06712.1"/>
    <property type="molecule type" value="Genomic_DNA"/>
</dbReference>
<evidence type="ECO:0000256" key="5">
    <source>
        <dbReference type="ARBA" id="ARBA00023027"/>
    </source>
</evidence>
<dbReference type="SMART" id="SM01003">
    <property type="entry name" value="AlaDh_PNT_N"/>
    <property type="match status" value="1"/>
</dbReference>
<evidence type="ECO:0000256" key="4">
    <source>
        <dbReference type="ARBA" id="ARBA00023002"/>
    </source>
</evidence>
<evidence type="ECO:0000259" key="10">
    <source>
        <dbReference type="SMART" id="SM01002"/>
    </source>
</evidence>
<proteinExistence type="inferred from homology"/>
<feature type="active site" description="Proton donor/acceptor" evidence="7">
    <location>
        <position position="96"/>
    </location>
</feature>
<feature type="domain" description="Alanine dehydrogenase/pyridine nucleotide transhydrogenase N-terminal" evidence="11">
    <location>
        <begin position="4"/>
        <end position="137"/>
    </location>
</feature>
<feature type="binding site" evidence="9">
    <location>
        <position position="203"/>
    </location>
    <ligand>
        <name>NAD(+)</name>
        <dbReference type="ChEBI" id="CHEBI:57540"/>
    </ligand>
</feature>
<dbReference type="GO" id="GO:0042853">
    <property type="term" value="P:L-alanine catabolic process"/>
    <property type="evidence" value="ECO:0007669"/>
    <property type="project" value="InterPro"/>
</dbReference>
<evidence type="ECO:0000256" key="9">
    <source>
        <dbReference type="PIRSR" id="PIRSR000183-3"/>
    </source>
</evidence>
<feature type="binding site" evidence="8">
    <location>
        <position position="15"/>
    </location>
    <ligand>
        <name>substrate</name>
    </ligand>
</feature>
<sequence>MIVGLPREIKNNENRVGMVPAGVKALVKAGHQVLVQAGAGIGSGFSDENYAAAGAQVLDSAPEVWHRAEIVVKVKEPLPEEYHYFREGLILFTYLHLAAAGDLVFKLMEHKVKAVAYETIQLPDGSLPLLQPMSEVAGRMSVQIGAHFLEKAQGGRGVLLGGVPGVEAGNVVIVGGGIVGTNAAKMAVGLRARVTILENNPKRLRELEDLFGATVQVLMSHSYNIEKSVARADLLVGAVLIPGAKAPHLVTEEMVKTMKPGSVIVDVAIDQGGCIETIDRVTTHDHPTYVKHGVVHYCVANMPGAVPYTSTLALTNATLPYLMQLAGKGLERAAAENSALKKGVNVLGGKVTYRAVAEAFGLEVGEW</sequence>
<dbReference type="AlphaFoldDB" id="A0A8S0W2B4"/>
<dbReference type="Proteomes" id="UP000836597">
    <property type="component" value="Chromosome"/>
</dbReference>
<feature type="binding site" evidence="8">
    <location>
        <position position="75"/>
    </location>
    <ligand>
        <name>substrate</name>
    </ligand>
</feature>
<feature type="binding site" evidence="9">
    <location>
        <begin position="299"/>
        <end position="302"/>
    </location>
    <ligand>
        <name>NAD(+)</name>
        <dbReference type="ChEBI" id="CHEBI:57540"/>
    </ligand>
</feature>
<dbReference type="KEGG" id="aacx:DEACI_1231"/>
<dbReference type="SUPFAM" id="SSF51735">
    <property type="entry name" value="NAD(P)-binding Rossmann-fold domains"/>
    <property type="match status" value="1"/>
</dbReference>
<dbReference type="InterPro" id="IPR007886">
    <property type="entry name" value="AlaDH/PNT_N"/>
</dbReference>
<name>A0A8S0W2B4_9FIRM</name>
<protein>
    <recommendedName>
        <fullName evidence="3 6">Alanine dehydrogenase</fullName>
        <ecNumber evidence="3 6">1.4.1.1</ecNumber>
    </recommendedName>
</protein>
<feature type="binding site" evidence="9">
    <location>
        <begin position="267"/>
        <end position="270"/>
    </location>
    <ligand>
        <name>NAD(+)</name>
        <dbReference type="ChEBI" id="CHEBI:57540"/>
    </ligand>
</feature>
<comment type="pathway">
    <text evidence="1">Amino-acid degradation; L-alanine degradation via dehydrogenase pathway; NH(3) and pyruvate from L-alanine: step 1/1.</text>
</comment>
<dbReference type="Pfam" id="PF05222">
    <property type="entry name" value="AlaDh_PNT_N"/>
    <property type="match status" value="1"/>
</dbReference>
<feature type="active site" description="Proton donor/acceptor" evidence="7">
    <location>
        <position position="270"/>
    </location>
</feature>
<dbReference type="InterPro" id="IPR007698">
    <property type="entry name" value="AlaDH/PNT_NAD(H)-bd"/>
</dbReference>
<keyword evidence="9" id="KW-0547">Nucleotide-binding</keyword>
<evidence type="ECO:0000256" key="1">
    <source>
        <dbReference type="ARBA" id="ARBA00005206"/>
    </source>
</evidence>
<feature type="binding site" evidence="9">
    <location>
        <position position="134"/>
    </location>
    <ligand>
        <name>NAD(+)</name>
        <dbReference type="ChEBI" id="CHEBI:57540"/>
    </ligand>
</feature>
<dbReference type="Pfam" id="PF01262">
    <property type="entry name" value="AlaDh_PNT_C"/>
    <property type="match status" value="1"/>
</dbReference>
<dbReference type="SUPFAM" id="SSF52283">
    <property type="entry name" value="Formate/glycerate dehydrogenase catalytic domain-like"/>
    <property type="match status" value="1"/>
</dbReference>
<evidence type="ECO:0000256" key="7">
    <source>
        <dbReference type="PIRSR" id="PIRSR000183-1"/>
    </source>
</evidence>
<dbReference type="PANTHER" id="PTHR42795">
    <property type="entry name" value="ALANINE DEHYDROGENASE"/>
    <property type="match status" value="1"/>
</dbReference>
<comment type="similarity">
    <text evidence="2 6">Belongs to the AlaDH/PNT family.</text>
</comment>
<dbReference type="EMBL" id="LR746496">
    <property type="protein sequence ID" value="CAA7600578.1"/>
    <property type="molecule type" value="Genomic_DNA"/>
</dbReference>
<feature type="binding site" evidence="9">
    <location>
        <position position="220"/>
    </location>
    <ligand>
        <name>NAD(+)</name>
        <dbReference type="ChEBI" id="CHEBI:57540"/>
    </ligand>
</feature>